<evidence type="ECO:0000313" key="1">
    <source>
        <dbReference type="EMBL" id="CAK7218965.1"/>
    </source>
</evidence>
<accession>A0ABP0BH89</accession>
<protein>
    <submittedName>
        <fullName evidence="1">Uncharacterized protein</fullName>
    </submittedName>
</protein>
<sequence length="622" mass="70317">MPASKYGDILCSTAILQIQLPCHEKNFTLDLPLVVARLHAVGSISVLSLVFAFFCVPNVASSTLERHTDTWAYMLKACVLRGIRFHDGFATELLDAEEGENSSAFRRALHARAIMSDRVPAVIASDEDMPYCIWYPDTASEATYRKLVRRFPRMRYHVGRACAVAGYSTLYMELDLLPDISIAEEARDSIARNSPGSSGSRAIMDHILAQPVRCHVMDDYTRQSRCCSVGLNDDTAVVSTLSHRRYFDELRWALRVTTDSETGTVTLEPPLSHDWEAAPCYYNITEDWSVDAATTPSTLAPNEALLELLWLPLPHNPPAGSKDLLVLMAAYNGDVDRYARLHRPLPVSRAETFCIRRGIYHSTAFARWWWWSHQQQPQPRLGYFVCAIHARFIMVNDLSRIHESTSPTADTDTGTDYYDLPWQIWYPLLAQPETYLELARRRPGLLYVVARALVVADYQDAWDTLVAQDKIEPYFELLEEARTRSGRNPHYLQSLERICSERNITVGDLESKYSPDEGPFRAEPITTRLCTTPTLDSVFWDQPPLFYNGFGVDAREVELFIAASLSQQMPPGYYELDLARLYYEQQTPSTVPGEESRAYSVRGETAWGEGGRGQGVPYGYGG</sequence>
<organism evidence="1 2">
    <name type="scientific">Sporothrix curviconia</name>
    <dbReference type="NCBI Taxonomy" id="1260050"/>
    <lineage>
        <taxon>Eukaryota</taxon>
        <taxon>Fungi</taxon>
        <taxon>Dikarya</taxon>
        <taxon>Ascomycota</taxon>
        <taxon>Pezizomycotina</taxon>
        <taxon>Sordariomycetes</taxon>
        <taxon>Sordariomycetidae</taxon>
        <taxon>Ophiostomatales</taxon>
        <taxon>Ophiostomataceae</taxon>
        <taxon>Sporothrix</taxon>
    </lineage>
</organism>
<dbReference type="EMBL" id="CAWUHB010000016">
    <property type="protein sequence ID" value="CAK7218965.1"/>
    <property type="molecule type" value="Genomic_DNA"/>
</dbReference>
<name>A0ABP0BH89_9PEZI</name>
<comment type="caution">
    <text evidence="1">The sequence shown here is derived from an EMBL/GenBank/DDBJ whole genome shotgun (WGS) entry which is preliminary data.</text>
</comment>
<dbReference type="Proteomes" id="UP001642405">
    <property type="component" value="Unassembled WGS sequence"/>
</dbReference>
<proteinExistence type="predicted"/>
<gene>
    <name evidence="1" type="ORF">SCUCBS95973_003661</name>
</gene>
<reference evidence="1 2" key="1">
    <citation type="submission" date="2024-01" db="EMBL/GenBank/DDBJ databases">
        <authorList>
            <person name="Allen C."/>
            <person name="Tagirdzhanova G."/>
        </authorList>
    </citation>
    <scope>NUCLEOTIDE SEQUENCE [LARGE SCALE GENOMIC DNA]</scope>
</reference>
<evidence type="ECO:0000313" key="2">
    <source>
        <dbReference type="Proteomes" id="UP001642405"/>
    </source>
</evidence>
<keyword evidence="2" id="KW-1185">Reference proteome</keyword>